<feature type="domain" description="Connexin N-terminal" evidence="11">
    <location>
        <begin position="42"/>
        <end position="75"/>
    </location>
</feature>
<dbReference type="GO" id="GO:0005922">
    <property type="term" value="C:connexin complex"/>
    <property type="evidence" value="ECO:0007669"/>
    <property type="project" value="InterPro"/>
</dbReference>
<dbReference type="Gene3D" id="1.20.1440.80">
    <property type="entry name" value="Gap junction channel protein cysteine-rich domain"/>
    <property type="match status" value="1"/>
</dbReference>
<dbReference type="InterPro" id="IPR013092">
    <property type="entry name" value="Connexin_N"/>
</dbReference>
<dbReference type="SMART" id="SM00037">
    <property type="entry name" value="CNX"/>
    <property type="match status" value="1"/>
</dbReference>
<evidence type="ECO:0000256" key="8">
    <source>
        <dbReference type="ARBA" id="ARBA00023136"/>
    </source>
</evidence>
<dbReference type="OrthoDB" id="9441654at2759"/>
<dbReference type="SMART" id="SM01089">
    <property type="entry name" value="Connexin_CCC"/>
    <property type="match status" value="1"/>
</dbReference>
<evidence type="ECO:0000256" key="2">
    <source>
        <dbReference type="ARBA" id="ARBA00004651"/>
    </source>
</evidence>
<name>A0A556TPI1_BAGYA</name>
<comment type="subunit">
    <text evidence="9">A connexon is composed of a hexamer of connexins.</text>
</comment>
<dbReference type="PROSITE" id="PS00408">
    <property type="entry name" value="CONNEXINS_2"/>
    <property type="match status" value="1"/>
</dbReference>
<dbReference type="Pfam" id="PF00029">
    <property type="entry name" value="Connexin"/>
    <property type="match status" value="1"/>
</dbReference>
<dbReference type="PRINTS" id="PR00206">
    <property type="entry name" value="CONNEXIN"/>
</dbReference>
<dbReference type="GO" id="GO:0005243">
    <property type="term" value="F:gap junction channel activity"/>
    <property type="evidence" value="ECO:0007669"/>
    <property type="project" value="TreeGrafter"/>
</dbReference>
<keyword evidence="6" id="KW-0965">Cell junction</keyword>
<comment type="caution">
    <text evidence="13">The sequence shown here is derived from an EMBL/GenBank/DDBJ whole genome shotgun (WGS) entry which is preliminary data.</text>
</comment>
<dbReference type="GO" id="GO:0007267">
    <property type="term" value="P:cell-cell signaling"/>
    <property type="evidence" value="ECO:0007669"/>
    <property type="project" value="TreeGrafter"/>
</dbReference>
<organism evidence="13 14">
    <name type="scientific">Bagarius yarrelli</name>
    <name type="common">Goonch</name>
    <name type="synonym">Bagrus yarrelli</name>
    <dbReference type="NCBI Taxonomy" id="175774"/>
    <lineage>
        <taxon>Eukaryota</taxon>
        <taxon>Metazoa</taxon>
        <taxon>Chordata</taxon>
        <taxon>Craniata</taxon>
        <taxon>Vertebrata</taxon>
        <taxon>Euteleostomi</taxon>
        <taxon>Actinopterygii</taxon>
        <taxon>Neopterygii</taxon>
        <taxon>Teleostei</taxon>
        <taxon>Ostariophysi</taxon>
        <taxon>Siluriformes</taxon>
        <taxon>Sisoridae</taxon>
        <taxon>Sisorinae</taxon>
        <taxon>Bagarius</taxon>
    </lineage>
</organism>
<evidence type="ECO:0000313" key="14">
    <source>
        <dbReference type="Proteomes" id="UP000319801"/>
    </source>
</evidence>
<evidence type="ECO:0000256" key="7">
    <source>
        <dbReference type="ARBA" id="ARBA00022989"/>
    </source>
</evidence>
<reference evidence="13 14" key="1">
    <citation type="journal article" date="2019" name="Genome Biol. Evol.">
        <title>Whole-Genome Sequencing of the Giant Devil Catfish, Bagarius yarrelli.</title>
        <authorList>
            <person name="Jiang W."/>
            <person name="Lv Y."/>
            <person name="Cheng L."/>
            <person name="Yang K."/>
            <person name="Chao B."/>
            <person name="Wang X."/>
            <person name="Li Y."/>
            <person name="Pan X."/>
            <person name="You X."/>
            <person name="Zhang Y."/>
            <person name="Yang J."/>
            <person name="Li J."/>
            <person name="Zhang X."/>
            <person name="Liu S."/>
            <person name="Sun C."/>
            <person name="Yang J."/>
            <person name="Shi Q."/>
        </authorList>
    </citation>
    <scope>NUCLEOTIDE SEQUENCE [LARGE SCALE GENOMIC DNA]</scope>
    <source>
        <strain evidence="13">JWS20170419001</strain>
        <tissue evidence="13">Muscle</tissue>
    </source>
</reference>
<protein>
    <recommendedName>
        <fullName evidence="9">Gap junction protein</fullName>
    </recommendedName>
</protein>
<comment type="function">
    <text evidence="9">One gap junction consists of a cluster of closely packed pairs of transmembrane channels, the connexons, through which materials of low MW diffuse from one cell to a neighboring cell.</text>
</comment>
<keyword evidence="8 10" id="KW-0472">Membrane</keyword>
<feature type="transmembrane region" description="Helical" evidence="10">
    <location>
        <begin position="74"/>
        <end position="95"/>
    </location>
</feature>
<feature type="transmembrane region" description="Helical" evidence="10">
    <location>
        <begin position="183"/>
        <end position="208"/>
    </location>
</feature>
<feature type="transmembrane region" description="Helical" evidence="10">
    <location>
        <begin position="126"/>
        <end position="151"/>
    </location>
</feature>
<gene>
    <name evidence="13" type="ORF">Baya_3533</name>
</gene>
<feature type="transmembrane region" description="Helical" evidence="10">
    <location>
        <begin position="21"/>
        <end position="40"/>
    </location>
</feature>
<proteinExistence type="inferred from homology"/>
<dbReference type="PANTHER" id="PTHR11984">
    <property type="entry name" value="CONNEXIN"/>
    <property type="match status" value="1"/>
</dbReference>
<comment type="subcellular location">
    <subcellularLocation>
        <location evidence="1">Cell junction</location>
        <location evidence="1">Gap junction</location>
    </subcellularLocation>
    <subcellularLocation>
        <location evidence="2 9">Cell membrane</location>
        <topology evidence="2 9">Multi-pass membrane protein</topology>
    </subcellularLocation>
</comment>
<dbReference type="InterPro" id="IPR019570">
    <property type="entry name" value="Connexin_CCC"/>
</dbReference>
<dbReference type="PANTHER" id="PTHR11984:SF118">
    <property type="entry name" value="GAP JUNCTION PROTEIN"/>
    <property type="match status" value="1"/>
</dbReference>
<evidence type="ECO:0000259" key="11">
    <source>
        <dbReference type="SMART" id="SM00037"/>
    </source>
</evidence>
<keyword evidence="14" id="KW-1185">Reference proteome</keyword>
<dbReference type="InterPro" id="IPR000500">
    <property type="entry name" value="Connexin"/>
</dbReference>
<evidence type="ECO:0000256" key="3">
    <source>
        <dbReference type="ARBA" id="ARBA00022475"/>
    </source>
</evidence>
<comment type="similarity">
    <text evidence="9">Belongs to the connexin family.</text>
</comment>
<keyword evidence="3" id="KW-1003">Cell membrane</keyword>
<evidence type="ECO:0000256" key="4">
    <source>
        <dbReference type="ARBA" id="ARBA00022692"/>
    </source>
</evidence>
<keyword evidence="5 9" id="KW-0303">Gap junction</keyword>
<keyword evidence="4 9" id="KW-0812">Transmembrane</keyword>
<evidence type="ECO:0000256" key="9">
    <source>
        <dbReference type="RuleBase" id="RU000630"/>
    </source>
</evidence>
<accession>A0A556TPI1</accession>
<dbReference type="InterPro" id="IPR017990">
    <property type="entry name" value="Connexin_CS"/>
</dbReference>
<evidence type="ECO:0000256" key="1">
    <source>
        <dbReference type="ARBA" id="ARBA00004610"/>
    </source>
</evidence>
<evidence type="ECO:0000256" key="6">
    <source>
        <dbReference type="ARBA" id="ARBA00022949"/>
    </source>
</evidence>
<keyword evidence="7 10" id="KW-1133">Transmembrane helix</keyword>
<dbReference type="Proteomes" id="UP000319801">
    <property type="component" value="Unassembled WGS sequence"/>
</dbReference>
<dbReference type="EMBL" id="VCAZ01000009">
    <property type="protein sequence ID" value="TSK31423.1"/>
    <property type="molecule type" value="Genomic_DNA"/>
</dbReference>
<evidence type="ECO:0000313" key="13">
    <source>
        <dbReference type="EMBL" id="TSK31423.1"/>
    </source>
</evidence>
<dbReference type="InterPro" id="IPR038359">
    <property type="entry name" value="Connexin_N_sf"/>
</dbReference>
<evidence type="ECO:0000256" key="10">
    <source>
        <dbReference type="SAM" id="Phobius"/>
    </source>
</evidence>
<evidence type="ECO:0000256" key="5">
    <source>
        <dbReference type="ARBA" id="ARBA00022868"/>
    </source>
</evidence>
<feature type="domain" description="Connexin cysteine-rich" evidence="12">
    <location>
        <begin position="139"/>
        <end position="206"/>
    </location>
</feature>
<dbReference type="AlphaFoldDB" id="A0A556TPI1"/>
<sequence length="261" mass="30015">MNWSSLEALLAGVNKYSTVFGSVWLSVVLIFRLLVFAVAAQPVWGDDLKDFVCNTIQPGCTHVCHDHTFPISHIHLWALQLILITCPSFLVLGHVKLREKKNRNNATTQEGRQLYANPGKKRGGLWWTYLFSLIFKTVIDAGFLYILYYIYTGFDLPTQTKCSLYPCPNVVDCYLSRPTEKKIFTIFMVVSSSLCILLCIIEMCYLVCKHCNRVLHERIKQKRMQYFSQQKLRALSQLGFECSMDLTASTHSLRKLKNDIL</sequence>
<evidence type="ECO:0000259" key="12">
    <source>
        <dbReference type="SMART" id="SM01089"/>
    </source>
</evidence>